<feature type="non-terminal residue" evidence="1">
    <location>
        <position position="1"/>
    </location>
</feature>
<dbReference type="Proteomes" id="UP000593575">
    <property type="component" value="Unassembled WGS sequence"/>
</dbReference>
<evidence type="ECO:0000313" key="1">
    <source>
        <dbReference type="EMBL" id="MBA0830156.1"/>
    </source>
</evidence>
<evidence type="ECO:0000313" key="2">
    <source>
        <dbReference type="Proteomes" id="UP000593575"/>
    </source>
</evidence>
<name>A0A7J9J718_9ROSI</name>
<organism evidence="1 2">
    <name type="scientific">Gossypium armourianum</name>
    <dbReference type="NCBI Taxonomy" id="34283"/>
    <lineage>
        <taxon>Eukaryota</taxon>
        <taxon>Viridiplantae</taxon>
        <taxon>Streptophyta</taxon>
        <taxon>Embryophyta</taxon>
        <taxon>Tracheophyta</taxon>
        <taxon>Spermatophyta</taxon>
        <taxon>Magnoliopsida</taxon>
        <taxon>eudicotyledons</taxon>
        <taxon>Gunneridae</taxon>
        <taxon>Pentapetalae</taxon>
        <taxon>rosids</taxon>
        <taxon>malvids</taxon>
        <taxon>Malvales</taxon>
        <taxon>Malvaceae</taxon>
        <taxon>Malvoideae</taxon>
        <taxon>Gossypium</taxon>
    </lineage>
</organism>
<sequence>MSELIHSDKSDRDHVKEELSFISLSRFHQLPEFDHSCQMWLAGHYDRHKKPPLGSLLSSGHAYLALFFNYWPTMTLVAALRRWPLPWVWVKSGILLTLNSLRGLSCLSKAGGNIWNLSSPMPMTLARSIFTGRLSFYFQWMSLASSRPHSYIMYDL</sequence>
<proteinExistence type="predicted"/>
<dbReference type="AlphaFoldDB" id="A0A7J9J718"/>
<dbReference type="EMBL" id="JABFAE010000006">
    <property type="protein sequence ID" value="MBA0830156.1"/>
    <property type="molecule type" value="Genomic_DNA"/>
</dbReference>
<accession>A0A7J9J718</accession>
<comment type="caution">
    <text evidence="1">The sequence shown here is derived from an EMBL/GenBank/DDBJ whole genome shotgun (WGS) entry which is preliminary data.</text>
</comment>
<reference evidence="1 2" key="1">
    <citation type="journal article" date="2019" name="Genome Biol. Evol.">
        <title>Insights into the evolution of the New World diploid cottons (Gossypium, subgenus Houzingenia) based on genome sequencing.</title>
        <authorList>
            <person name="Grover C.E."/>
            <person name="Arick M.A. 2nd"/>
            <person name="Thrash A."/>
            <person name="Conover J.L."/>
            <person name="Sanders W.S."/>
            <person name="Peterson D.G."/>
            <person name="Frelichowski J.E."/>
            <person name="Scheffler J.A."/>
            <person name="Scheffler B.E."/>
            <person name="Wendel J.F."/>
        </authorList>
    </citation>
    <scope>NUCLEOTIDE SEQUENCE [LARGE SCALE GENOMIC DNA]</scope>
    <source>
        <strain evidence="1">6</strain>
        <tissue evidence="1">Leaf</tissue>
    </source>
</reference>
<protein>
    <submittedName>
        <fullName evidence="1">Uncharacterized protein</fullName>
    </submittedName>
</protein>
<gene>
    <name evidence="1" type="ORF">Goarm_014700</name>
</gene>
<keyword evidence="2" id="KW-1185">Reference proteome</keyword>